<dbReference type="InterPro" id="IPR011990">
    <property type="entry name" value="TPR-like_helical_dom_sf"/>
</dbReference>
<gene>
    <name evidence="2" type="ORF">DW653_07475</name>
</gene>
<dbReference type="Proteomes" id="UP000283485">
    <property type="component" value="Unassembled WGS sequence"/>
</dbReference>
<evidence type="ECO:0000313" key="2">
    <source>
        <dbReference type="EMBL" id="RHF91276.1"/>
    </source>
</evidence>
<feature type="signal peptide" evidence="1">
    <location>
        <begin position="1"/>
        <end position="23"/>
    </location>
</feature>
<protein>
    <recommendedName>
        <fullName evidence="4">Tetratricopeptide repeat protein</fullName>
    </recommendedName>
</protein>
<evidence type="ECO:0008006" key="4">
    <source>
        <dbReference type="Google" id="ProtNLM"/>
    </source>
</evidence>
<feature type="chain" id="PRO_5019458555" description="Tetratricopeptide repeat protein" evidence="1">
    <location>
        <begin position="24"/>
        <end position="242"/>
    </location>
</feature>
<reference evidence="2 3" key="1">
    <citation type="submission" date="2018-08" db="EMBL/GenBank/DDBJ databases">
        <title>A genome reference for cultivated species of the human gut microbiota.</title>
        <authorList>
            <person name="Zou Y."/>
            <person name="Xue W."/>
            <person name="Luo G."/>
        </authorList>
    </citation>
    <scope>NUCLEOTIDE SEQUENCE [LARGE SCALE GENOMIC DNA]</scope>
    <source>
        <strain evidence="2 3">AM23-23</strain>
    </source>
</reference>
<accession>A0A414RE34</accession>
<organism evidence="2 3">
    <name type="scientific">Phocaeicola plebeius</name>
    <dbReference type="NCBI Taxonomy" id="310297"/>
    <lineage>
        <taxon>Bacteria</taxon>
        <taxon>Pseudomonadati</taxon>
        <taxon>Bacteroidota</taxon>
        <taxon>Bacteroidia</taxon>
        <taxon>Bacteroidales</taxon>
        <taxon>Bacteroidaceae</taxon>
        <taxon>Phocaeicola</taxon>
    </lineage>
</organism>
<dbReference type="RefSeq" id="WP_118211525.1">
    <property type="nucleotide sequence ID" value="NZ_CATZFG010000080.1"/>
</dbReference>
<name>A0A414RE34_9BACT</name>
<evidence type="ECO:0000256" key="1">
    <source>
        <dbReference type="SAM" id="SignalP"/>
    </source>
</evidence>
<comment type="caution">
    <text evidence="2">The sequence shown here is derived from an EMBL/GenBank/DDBJ whole genome shotgun (WGS) entry which is preliminary data.</text>
</comment>
<dbReference type="SUPFAM" id="SSF48452">
    <property type="entry name" value="TPR-like"/>
    <property type="match status" value="1"/>
</dbReference>
<proteinExistence type="predicted"/>
<dbReference type="AlphaFoldDB" id="A0A414RE34"/>
<evidence type="ECO:0000313" key="3">
    <source>
        <dbReference type="Proteomes" id="UP000283485"/>
    </source>
</evidence>
<sequence length="242" mass="27140">MKILKGYLLILLLNLICFTSLSAQTDAERKFLASTDSLNTLLSDAYTGKDYPTAEALCQKIIDLYDAHATQLAEGYAYFKYSSYYNMASTQAIQGKKQEAANNLLKALDSGKIEVSYNRITNDEDLKDILDAPELQPALKRLKETTDYLYILQNAPEYTRTQSVDSLPQIVYAQADDPDLKRVRDYFQLDSVAVPGNELVTIKRILTYIHDKIRHDGQNGATRRVETTLSILLKPARTAAGA</sequence>
<keyword evidence="1" id="KW-0732">Signal</keyword>
<dbReference type="EMBL" id="QRHQ01000011">
    <property type="protein sequence ID" value="RHF91276.1"/>
    <property type="molecule type" value="Genomic_DNA"/>
</dbReference>